<name>A0AA35S3D2_GEOBA</name>
<feature type="repeat" description="ANK" evidence="3">
    <location>
        <begin position="42"/>
        <end position="74"/>
    </location>
</feature>
<sequence>QLDIQTTNLGSTALHVAAQKGKTDVVRLLTEAGAQLDIQKTSGATPLFMACQNGHSDVVEILIRNGANINLPRDLASFHCQWSKVTCIH</sequence>
<keyword evidence="1" id="KW-0677">Repeat</keyword>
<accession>A0AA35S3D2</accession>
<evidence type="ECO:0000256" key="3">
    <source>
        <dbReference type="PROSITE-ProRule" id="PRU00023"/>
    </source>
</evidence>
<dbReference type="PROSITE" id="PS50088">
    <property type="entry name" value="ANK_REPEAT"/>
    <property type="match status" value="2"/>
</dbReference>
<organism evidence="4 5">
    <name type="scientific">Geodia barretti</name>
    <name type="common">Barrett's horny sponge</name>
    <dbReference type="NCBI Taxonomy" id="519541"/>
    <lineage>
        <taxon>Eukaryota</taxon>
        <taxon>Metazoa</taxon>
        <taxon>Porifera</taxon>
        <taxon>Demospongiae</taxon>
        <taxon>Heteroscleromorpha</taxon>
        <taxon>Tetractinellida</taxon>
        <taxon>Astrophorina</taxon>
        <taxon>Geodiidae</taxon>
        <taxon>Geodia</taxon>
    </lineage>
</organism>
<evidence type="ECO:0000313" key="4">
    <source>
        <dbReference type="EMBL" id="CAI8022700.1"/>
    </source>
</evidence>
<dbReference type="Gene3D" id="1.25.40.20">
    <property type="entry name" value="Ankyrin repeat-containing domain"/>
    <property type="match status" value="1"/>
</dbReference>
<dbReference type="SUPFAM" id="SSF48403">
    <property type="entry name" value="Ankyrin repeat"/>
    <property type="match status" value="1"/>
</dbReference>
<evidence type="ECO:0000256" key="1">
    <source>
        <dbReference type="ARBA" id="ARBA00022737"/>
    </source>
</evidence>
<dbReference type="InterPro" id="IPR002110">
    <property type="entry name" value="Ankyrin_rpt"/>
</dbReference>
<protein>
    <submittedName>
        <fullName evidence="4">Ankyrin-1</fullName>
    </submittedName>
</protein>
<keyword evidence="5" id="KW-1185">Reference proteome</keyword>
<feature type="non-terminal residue" evidence="4">
    <location>
        <position position="89"/>
    </location>
</feature>
<dbReference type="AlphaFoldDB" id="A0AA35S3D2"/>
<comment type="caution">
    <text evidence="4">The sequence shown here is derived from an EMBL/GenBank/DDBJ whole genome shotgun (WGS) entry which is preliminary data.</text>
</comment>
<evidence type="ECO:0000256" key="2">
    <source>
        <dbReference type="ARBA" id="ARBA00023043"/>
    </source>
</evidence>
<dbReference type="SMART" id="SM00248">
    <property type="entry name" value="ANK"/>
    <property type="match status" value="2"/>
</dbReference>
<dbReference type="PANTHER" id="PTHR24198">
    <property type="entry name" value="ANKYRIN REPEAT AND PROTEIN KINASE DOMAIN-CONTAINING PROTEIN"/>
    <property type="match status" value="1"/>
</dbReference>
<dbReference type="InterPro" id="IPR036770">
    <property type="entry name" value="Ankyrin_rpt-contain_sf"/>
</dbReference>
<dbReference type="EMBL" id="CASHTH010001974">
    <property type="protein sequence ID" value="CAI8022700.1"/>
    <property type="molecule type" value="Genomic_DNA"/>
</dbReference>
<dbReference type="PROSITE" id="PS50297">
    <property type="entry name" value="ANK_REP_REGION"/>
    <property type="match status" value="2"/>
</dbReference>
<feature type="repeat" description="ANK" evidence="3">
    <location>
        <begin position="9"/>
        <end position="41"/>
    </location>
</feature>
<evidence type="ECO:0000313" key="5">
    <source>
        <dbReference type="Proteomes" id="UP001174909"/>
    </source>
</evidence>
<dbReference type="Proteomes" id="UP001174909">
    <property type="component" value="Unassembled WGS sequence"/>
</dbReference>
<dbReference type="Pfam" id="PF12796">
    <property type="entry name" value="Ank_2"/>
    <property type="match status" value="1"/>
</dbReference>
<reference evidence="4" key="1">
    <citation type="submission" date="2023-03" db="EMBL/GenBank/DDBJ databases">
        <authorList>
            <person name="Steffen K."/>
            <person name="Cardenas P."/>
        </authorList>
    </citation>
    <scope>NUCLEOTIDE SEQUENCE</scope>
</reference>
<dbReference type="PRINTS" id="PR01415">
    <property type="entry name" value="ANKYRIN"/>
</dbReference>
<proteinExistence type="predicted"/>
<gene>
    <name evidence="4" type="ORF">GBAR_LOCUS13315</name>
</gene>
<dbReference type="PANTHER" id="PTHR24198:SF165">
    <property type="entry name" value="ANKYRIN REPEAT-CONTAINING PROTEIN-RELATED"/>
    <property type="match status" value="1"/>
</dbReference>
<keyword evidence="2 3" id="KW-0040">ANK repeat</keyword>